<dbReference type="Gene3D" id="3.40.50.2300">
    <property type="match status" value="1"/>
</dbReference>
<reference evidence="3" key="2">
    <citation type="submission" date="2021-01" db="EMBL/GenBank/DDBJ databases">
        <authorList>
            <person name="Mieszkin S."/>
            <person name="Pouder E."/>
            <person name="Alain K."/>
        </authorList>
    </citation>
    <scope>NUCLEOTIDE SEQUENCE</scope>
    <source>
        <strain evidence="3">HW T2.11</strain>
    </source>
</reference>
<organism evidence="3 4">
    <name type="scientific">Acidisoma silvae</name>
    <dbReference type="NCBI Taxonomy" id="2802396"/>
    <lineage>
        <taxon>Bacteria</taxon>
        <taxon>Pseudomonadati</taxon>
        <taxon>Pseudomonadota</taxon>
        <taxon>Alphaproteobacteria</taxon>
        <taxon>Acetobacterales</taxon>
        <taxon>Acidocellaceae</taxon>
        <taxon>Acidisoma</taxon>
    </lineage>
</organism>
<name>A0A963YQV4_9PROT</name>
<protein>
    <submittedName>
        <fullName evidence="3">Response regulator</fullName>
    </submittedName>
</protein>
<keyword evidence="4" id="KW-1185">Reference proteome</keyword>
<evidence type="ECO:0000259" key="2">
    <source>
        <dbReference type="PROSITE" id="PS50110"/>
    </source>
</evidence>
<proteinExistence type="predicted"/>
<feature type="modified residue" description="4-aspartylphosphate" evidence="1">
    <location>
        <position position="80"/>
    </location>
</feature>
<evidence type="ECO:0000313" key="3">
    <source>
        <dbReference type="EMBL" id="MCB8875305.1"/>
    </source>
</evidence>
<keyword evidence="1" id="KW-0597">Phosphoprotein</keyword>
<sequence length="150" mass="16311">MPQNTVYARALGQFFVVTAQKMPPMLEGQSVLVVEDQVLIALDMEDMLHDLGAGECWMVSGVAEATRLIAMKTPDLALLDFNLGHETSEAVADRLMALAVPFVFVTGYGDGLAIADRFRHVPIVGKPVTKLTLAEKIKIAQGQASLCRRQ</sequence>
<feature type="domain" description="Response regulatory" evidence="2">
    <location>
        <begin position="30"/>
        <end position="141"/>
    </location>
</feature>
<evidence type="ECO:0000313" key="4">
    <source>
        <dbReference type="Proteomes" id="UP000708298"/>
    </source>
</evidence>
<accession>A0A963YQV4</accession>
<dbReference type="InterPro" id="IPR001789">
    <property type="entry name" value="Sig_transdc_resp-reg_receiver"/>
</dbReference>
<reference evidence="3" key="1">
    <citation type="journal article" date="2021" name="Microorganisms">
        <title>Acidisoma silvae sp. nov. and Acidisomacellulosilytica sp. nov., Two Acidophilic Bacteria Isolated from Decaying Wood, Hydrolyzing Cellulose and Producing Poly-3-hydroxybutyrate.</title>
        <authorList>
            <person name="Mieszkin S."/>
            <person name="Pouder E."/>
            <person name="Uroz S."/>
            <person name="Simon-Colin C."/>
            <person name="Alain K."/>
        </authorList>
    </citation>
    <scope>NUCLEOTIDE SEQUENCE</scope>
    <source>
        <strain evidence="3">HW T2.11</strain>
    </source>
</reference>
<dbReference type="RefSeq" id="WP_227320968.1">
    <property type="nucleotide sequence ID" value="NZ_JAESVB010000003.1"/>
</dbReference>
<evidence type="ECO:0000256" key="1">
    <source>
        <dbReference type="PROSITE-ProRule" id="PRU00169"/>
    </source>
</evidence>
<comment type="caution">
    <text evidence="3">The sequence shown here is derived from an EMBL/GenBank/DDBJ whole genome shotgun (WGS) entry which is preliminary data.</text>
</comment>
<dbReference type="Proteomes" id="UP000708298">
    <property type="component" value="Unassembled WGS sequence"/>
</dbReference>
<dbReference type="SUPFAM" id="SSF52172">
    <property type="entry name" value="CheY-like"/>
    <property type="match status" value="1"/>
</dbReference>
<dbReference type="InterPro" id="IPR011006">
    <property type="entry name" value="CheY-like_superfamily"/>
</dbReference>
<dbReference type="PROSITE" id="PS50110">
    <property type="entry name" value="RESPONSE_REGULATORY"/>
    <property type="match status" value="1"/>
</dbReference>
<dbReference type="SMART" id="SM00448">
    <property type="entry name" value="REC"/>
    <property type="match status" value="1"/>
</dbReference>
<dbReference type="GO" id="GO:0000160">
    <property type="term" value="P:phosphorelay signal transduction system"/>
    <property type="evidence" value="ECO:0007669"/>
    <property type="project" value="InterPro"/>
</dbReference>
<gene>
    <name evidence="3" type="ORF">ASILVAE211_08950</name>
</gene>
<dbReference type="AlphaFoldDB" id="A0A963YQV4"/>
<dbReference type="EMBL" id="JAESVB010000003">
    <property type="protein sequence ID" value="MCB8875305.1"/>
    <property type="molecule type" value="Genomic_DNA"/>
</dbReference>